<dbReference type="AlphaFoldDB" id="A0A4U0GUA9"/>
<gene>
    <name evidence="5" type="ORF">FAZ19_20620</name>
</gene>
<keyword evidence="6" id="KW-1185">Reference proteome</keyword>
<sequence length="284" mass="32125">MKFINNVKKLSLVIILCFITLISTALLPNKRDTAHLKTSFIVVIDPGHGGNKPGARGRQSAEKDIVLDVSKKLKKMLEDSIPDVKVILTRSTDVDVEFYKRTDIANKNHADLFISIHANSADRDIRVKNRQGRYVNSIKRNPSVKGTETLVLGFHRINEQDVAIRENADILLEENYEENYHGFDPKDPSSYIVFKLMKRQYRDQSIKIASLMQHEYSKSSRGNRGVKEQGLAVLAKAGMPAVLTEIGFISSPEEEAYMLSQNGQHEIVTNLFHAIRTFKTTTKK</sequence>
<organism evidence="5 6">
    <name type="scientific">Sphingobacterium alkalisoli</name>
    <dbReference type="NCBI Taxonomy" id="1874115"/>
    <lineage>
        <taxon>Bacteria</taxon>
        <taxon>Pseudomonadati</taxon>
        <taxon>Bacteroidota</taxon>
        <taxon>Sphingobacteriia</taxon>
        <taxon>Sphingobacteriales</taxon>
        <taxon>Sphingobacteriaceae</taxon>
        <taxon>Sphingobacterium</taxon>
    </lineage>
</organism>
<dbReference type="GO" id="GO:0008745">
    <property type="term" value="F:N-acetylmuramoyl-L-alanine amidase activity"/>
    <property type="evidence" value="ECO:0007669"/>
    <property type="project" value="UniProtKB-EC"/>
</dbReference>
<evidence type="ECO:0000313" key="5">
    <source>
        <dbReference type="EMBL" id="TJY62466.1"/>
    </source>
</evidence>
<dbReference type="SMART" id="SM00646">
    <property type="entry name" value="Ami_3"/>
    <property type="match status" value="1"/>
</dbReference>
<evidence type="ECO:0000256" key="1">
    <source>
        <dbReference type="ARBA" id="ARBA00001561"/>
    </source>
</evidence>
<comment type="caution">
    <text evidence="5">The sequence shown here is derived from an EMBL/GenBank/DDBJ whole genome shotgun (WGS) entry which is preliminary data.</text>
</comment>
<comment type="catalytic activity">
    <reaction evidence="1">
        <text>Hydrolyzes the link between N-acetylmuramoyl residues and L-amino acid residues in certain cell-wall glycopeptides.</text>
        <dbReference type="EC" id="3.5.1.28"/>
    </reaction>
</comment>
<dbReference type="GO" id="GO:0030288">
    <property type="term" value="C:outer membrane-bounded periplasmic space"/>
    <property type="evidence" value="ECO:0007669"/>
    <property type="project" value="TreeGrafter"/>
</dbReference>
<protein>
    <recommendedName>
        <fullName evidence="2">N-acetylmuramoyl-L-alanine amidase</fullName>
        <ecNumber evidence="2">3.5.1.28</ecNumber>
    </recommendedName>
</protein>
<dbReference type="GO" id="GO:0009253">
    <property type="term" value="P:peptidoglycan catabolic process"/>
    <property type="evidence" value="ECO:0007669"/>
    <property type="project" value="InterPro"/>
</dbReference>
<dbReference type="RefSeq" id="WP_136822663.1">
    <property type="nucleotide sequence ID" value="NZ_BMJX01000008.1"/>
</dbReference>
<dbReference type="PROSITE" id="PS50006">
    <property type="entry name" value="FHA_DOMAIN"/>
    <property type="match status" value="1"/>
</dbReference>
<evidence type="ECO:0000256" key="3">
    <source>
        <dbReference type="ARBA" id="ARBA00022801"/>
    </source>
</evidence>
<dbReference type="EC" id="3.5.1.28" evidence="2"/>
<dbReference type="Gene3D" id="3.40.630.40">
    <property type="entry name" value="Zn-dependent exopeptidases"/>
    <property type="match status" value="1"/>
</dbReference>
<dbReference type="PANTHER" id="PTHR30404:SF0">
    <property type="entry name" value="N-ACETYLMURAMOYL-L-ALANINE AMIDASE AMIC"/>
    <property type="match status" value="1"/>
</dbReference>
<dbReference type="InterPro" id="IPR050695">
    <property type="entry name" value="N-acetylmuramoyl_amidase_3"/>
</dbReference>
<dbReference type="PANTHER" id="PTHR30404">
    <property type="entry name" value="N-ACETYLMURAMOYL-L-ALANINE AMIDASE"/>
    <property type="match status" value="1"/>
</dbReference>
<dbReference type="Pfam" id="PF01520">
    <property type="entry name" value="Amidase_3"/>
    <property type="match status" value="1"/>
</dbReference>
<evidence type="ECO:0000313" key="6">
    <source>
        <dbReference type="Proteomes" id="UP000309872"/>
    </source>
</evidence>
<keyword evidence="3" id="KW-0378">Hydrolase</keyword>
<dbReference type="Proteomes" id="UP000309872">
    <property type="component" value="Unassembled WGS sequence"/>
</dbReference>
<proteinExistence type="predicted"/>
<dbReference type="SUPFAM" id="SSF53187">
    <property type="entry name" value="Zn-dependent exopeptidases"/>
    <property type="match status" value="1"/>
</dbReference>
<evidence type="ECO:0000256" key="2">
    <source>
        <dbReference type="ARBA" id="ARBA00011901"/>
    </source>
</evidence>
<feature type="domain" description="FHA" evidence="4">
    <location>
        <begin position="86"/>
        <end position="140"/>
    </location>
</feature>
<name>A0A4U0GUA9_9SPHI</name>
<accession>A0A4U0GUA9</accession>
<dbReference type="InterPro" id="IPR002508">
    <property type="entry name" value="MurNAc-LAA_cat"/>
</dbReference>
<reference evidence="5 6" key="1">
    <citation type="submission" date="2019-04" db="EMBL/GenBank/DDBJ databases">
        <title>Sphingobacterium olei sp. nov., isolated from oil-contaminated soil.</title>
        <authorList>
            <person name="Liu B."/>
        </authorList>
    </citation>
    <scope>NUCLEOTIDE SEQUENCE [LARGE SCALE GENOMIC DNA]</scope>
    <source>
        <strain evidence="5 6">Y3L14</strain>
    </source>
</reference>
<evidence type="ECO:0000259" key="4">
    <source>
        <dbReference type="PROSITE" id="PS50006"/>
    </source>
</evidence>
<dbReference type="CDD" id="cd02696">
    <property type="entry name" value="MurNAc-LAA"/>
    <property type="match status" value="1"/>
</dbReference>
<dbReference type="OrthoDB" id="9806267at2"/>
<dbReference type="EMBL" id="SUKA01000008">
    <property type="protein sequence ID" value="TJY62466.1"/>
    <property type="molecule type" value="Genomic_DNA"/>
</dbReference>
<dbReference type="InterPro" id="IPR000253">
    <property type="entry name" value="FHA_dom"/>
</dbReference>